<dbReference type="AlphaFoldDB" id="S2JPX7"/>
<dbReference type="InterPro" id="IPR001810">
    <property type="entry name" value="F-box_dom"/>
</dbReference>
<dbReference type="VEuPathDB" id="FungiDB:HMPREF1544_01072"/>
<dbReference type="Gene3D" id="1.20.1280.50">
    <property type="match status" value="1"/>
</dbReference>
<feature type="coiled-coil region" evidence="1">
    <location>
        <begin position="596"/>
        <end position="630"/>
    </location>
</feature>
<dbReference type="InterPro" id="IPR036047">
    <property type="entry name" value="F-box-like_dom_sf"/>
</dbReference>
<reference evidence="4" key="1">
    <citation type="submission" date="2013-05" db="EMBL/GenBank/DDBJ databases">
        <title>The Genome sequence of Mucor circinelloides f. circinelloides 1006PhL.</title>
        <authorList>
            <consortium name="The Broad Institute Genomics Platform"/>
            <person name="Cuomo C."/>
            <person name="Earl A."/>
            <person name="Findley K."/>
            <person name="Lee S.C."/>
            <person name="Walker B."/>
            <person name="Young S."/>
            <person name="Zeng Q."/>
            <person name="Gargeya S."/>
            <person name="Fitzgerald M."/>
            <person name="Haas B."/>
            <person name="Abouelleil A."/>
            <person name="Allen A.W."/>
            <person name="Alvarado L."/>
            <person name="Arachchi H.M."/>
            <person name="Berlin A.M."/>
            <person name="Chapman S.B."/>
            <person name="Gainer-Dewar J."/>
            <person name="Goldberg J."/>
            <person name="Griggs A."/>
            <person name="Gujja S."/>
            <person name="Hansen M."/>
            <person name="Howarth C."/>
            <person name="Imamovic A."/>
            <person name="Ireland A."/>
            <person name="Larimer J."/>
            <person name="McCowan C."/>
            <person name="Murphy C."/>
            <person name="Pearson M."/>
            <person name="Poon T.W."/>
            <person name="Priest M."/>
            <person name="Roberts A."/>
            <person name="Saif S."/>
            <person name="Shea T."/>
            <person name="Sisk P."/>
            <person name="Sykes S."/>
            <person name="Wortman J."/>
            <person name="Nusbaum C."/>
            <person name="Birren B."/>
        </authorList>
    </citation>
    <scope>NUCLEOTIDE SEQUENCE [LARGE SCALE GENOMIC DNA]</scope>
    <source>
        <strain evidence="4">1006PhL</strain>
    </source>
</reference>
<evidence type="ECO:0000313" key="3">
    <source>
        <dbReference type="EMBL" id="EPB92009.1"/>
    </source>
</evidence>
<gene>
    <name evidence="3" type="ORF">HMPREF1544_01072</name>
</gene>
<protein>
    <recommendedName>
        <fullName evidence="2">F-box domain-containing protein</fullName>
    </recommendedName>
</protein>
<dbReference type="Proteomes" id="UP000014254">
    <property type="component" value="Unassembled WGS sequence"/>
</dbReference>
<evidence type="ECO:0000313" key="4">
    <source>
        <dbReference type="Proteomes" id="UP000014254"/>
    </source>
</evidence>
<keyword evidence="4" id="KW-1185">Reference proteome</keyword>
<dbReference type="Pfam" id="PF12937">
    <property type="entry name" value="F-box-like"/>
    <property type="match status" value="1"/>
</dbReference>
<sequence>MATSAYHLPVEVLLNIFDQVKDTQQLTQCKLVCKMWAPLVEMAMLKTVVLDEHNTPKLYQHLLKNPKSSRYIHKISVLAFCPSTLQNFWDLLALAMTPSLIVIKGSIWPEEDIYNLICTIARKSFTHSKLEQIPTCGSVTDLYVALQRLLCRTLKTVWIGLFPETTLDTIVKITSHLDQYKSMTNLKLFDLKGHFDSIQKLDDVLKKCVRLKSIHLGMDLSVVRATEPDLDAWLLQNVQKVESMESVLVRFNGYEPNQGDPQDDLSNCRILLLRYLSSKYPKAKHVTIENYKQRYLTVARSVFENAETVHLQDWSMYSVDQVQQIIHAWKSQSNSIAIRYGNSTSFSDYICKIDVDKVKGTNHTQFTLSDVSWHHLSEEVVKQLISSLGDSLTKDFEIDLVKYQQDADRTISPFDFLRVAPAIESCKIATICIPSAESPLAPFTRLHTLEVTNMRLGLSDMNHIVEWTPHLQHLAITSCEFVTHSNLYSEQKLYQPQLDLSTLTLDGVIHSRSFFLSLTMARSQLQQYFFVQPLCPIQRTTFEEYEMHYECAAAIAITCNSLGLLHVNLNDVPFTMEFNENGNAVKLNHCIVDSAMTLLKKENVSLKEEVQAMASKYEQAKKHLTEAQIQAIENQGM</sequence>
<feature type="domain" description="F-box" evidence="2">
    <location>
        <begin position="7"/>
        <end position="39"/>
    </location>
</feature>
<dbReference type="SUPFAM" id="SSF81383">
    <property type="entry name" value="F-box domain"/>
    <property type="match status" value="1"/>
</dbReference>
<dbReference type="OrthoDB" id="421226at2759"/>
<name>S2JPX7_MUCC1</name>
<proteinExistence type="predicted"/>
<dbReference type="OMA" id="LYTHATE"/>
<keyword evidence="1" id="KW-0175">Coiled coil</keyword>
<evidence type="ECO:0000256" key="1">
    <source>
        <dbReference type="SAM" id="Coils"/>
    </source>
</evidence>
<accession>S2JPX7</accession>
<dbReference type="InParanoid" id="S2JPX7"/>
<dbReference type="EMBL" id="KE123903">
    <property type="protein sequence ID" value="EPB92009.1"/>
    <property type="molecule type" value="Genomic_DNA"/>
</dbReference>
<organism evidence="3 4">
    <name type="scientific">Mucor circinelloides f. circinelloides (strain 1006PhL)</name>
    <name type="common">Mucormycosis agent</name>
    <name type="synonym">Calyptromyces circinelloides</name>
    <dbReference type="NCBI Taxonomy" id="1220926"/>
    <lineage>
        <taxon>Eukaryota</taxon>
        <taxon>Fungi</taxon>
        <taxon>Fungi incertae sedis</taxon>
        <taxon>Mucoromycota</taxon>
        <taxon>Mucoromycotina</taxon>
        <taxon>Mucoromycetes</taxon>
        <taxon>Mucorales</taxon>
        <taxon>Mucorineae</taxon>
        <taxon>Mucoraceae</taxon>
        <taxon>Mucor</taxon>
    </lineage>
</organism>
<evidence type="ECO:0000259" key="2">
    <source>
        <dbReference type="Pfam" id="PF12937"/>
    </source>
</evidence>